<reference evidence="5" key="1">
    <citation type="submission" date="2021-05" db="EMBL/GenBank/DDBJ databases">
        <authorList>
            <person name="Pietrasiak N."/>
            <person name="Ward R."/>
            <person name="Stajich J.E."/>
            <person name="Kurbessoian T."/>
        </authorList>
    </citation>
    <scope>NUCLEOTIDE SEQUENCE</scope>
    <source>
        <strain evidence="5">UHER 2000/2452</strain>
    </source>
</reference>
<dbReference type="SUPFAM" id="SSF48008">
    <property type="entry name" value="GntR ligand-binding domain-like"/>
    <property type="match status" value="1"/>
</dbReference>
<keyword evidence="1" id="KW-0805">Transcription regulation</keyword>
<dbReference type="CDD" id="cd07377">
    <property type="entry name" value="WHTH_GntR"/>
    <property type="match status" value="1"/>
</dbReference>
<dbReference type="GO" id="GO:0003677">
    <property type="term" value="F:DNA binding"/>
    <property type="evidence" value="ECO:0007669"/>
    <property type="project" value="UniProtKB-KW"/>
</dbReference>
<dbReference type="SMART" id="SM00345">
    <property type="entry name" value="HTH_GNTR"/>
    <property type="match status" value="1"/>
</dbReference>
<dbReference type="Pfam" id="PF07729">
    <property type="entry name" value="FCD"/>
    <property type="match status" value="1"/>
</dbReference>
<gene>
    <name evidence="5" type="ORF">KME15_27135</name>
</gene>
<reference evidence="5" key="2">
    <citation type="journal article" date="2022" name="Microbiol. Resour. Announc.">
        <title>Metagenome Sequencing to Explore Phylogenomics of Terrestrial Cyanobacteria.</title>
        <authorList>
            <person name="Ward R.D."/>
            <person name="Stajich J.E."/>
            <person name="Johansen J.R."/>
            <person name="Huntemann M."/>
            <person name="Clum A."/>
            <person name="Foster B."/>
            <person name="Foster B."/>
            <person name="Roux S."/>
            <person name="Palaniappan K."/>
            <person name="Varghese N."/>
            <person name="Mukherjee S."/>
            <person name="Reddy T.B.K."/>
            <person name="Daum C."/>
            <person name="Copeland A."/>
            <person name="Chen I.A."/>
            <person name="Ivanova N.N."/>
            <person name="Kyrpides N.C."/>
            <person name="Shapiro N."/>
            <person name="Eloe-Fadrosh E.A."/>
            <person name="Pietrasiak N."/>
        </authorList>
    </citation>
    <scope>NUCLEOTIDE SEQUENCE</scope>
    <source>
        <strain evidence="5">UHER 2000/2452</strain>
    </source>
</reference>
<dbReference type="PANTHER" id="PTHR43537:SF49">
    <property type="entry name" value="TRANSCRIPTIONAL REGULATORY PROTEIN"/>
    <property type="match status" value="1"/>
</dbReference>
<dbReference type="Pfam" id="PF00392">
    <property type="entry name" value="GntR"/>
    <property type="match status" value="1"/>
</dbReference>
<dbReference type="GO" id="GO:0003700">
    <property type="term" value="F:DNA-binding transcription factor activity"/>
    <property type="evidence" value="ECO:0007669"/>
    <property type="project" value="InterPro"/>
</dbReference>
<dbReference type="AlphaFoldDB" id="A0A951UQV0"/>
<comment type="caution">
    <text evidence="5">The sequence shown here is derived from an EMBL/GenBank/DDBJ whole genome shotgun (WGS) entry which is preliminary data.</text>
</comment>
<dbReference type="InterPro" id="IPR008920">
    <property type="entry name" value="TF_FadR/GntR_C"/>
</dbReference>
<evidence type="ECO:0000259" key="4">
    <source>
        <dbReference type="PROSITE" id="PS50949"/>
    </source>
</evidence>
<proteinExistence type="predicted"/>
<dbReference type="PANTHER" id="PTHR43537">
    <property type="entry name" value="TRANSCRIPTIONAL REGULATOR, GNTR FAMILY"/>
    <property type="match status" value="1"/>
</dbReference>
<evidence type="ECO:0000256" key="1">
    <source>
        <dbReference type="ARBA" id="ARBA00023015"/>
    </source>
</evidence>
<name>A0A951UQV0_9CYAN</name>
<dbReference type="SUPFAM" id="SSF46785">
    <property type="entry name" value="Winged helix' DNA-binding domain"/>
    <property type="match status" value="1"/>
</dbReference>
<keyword evidence="2" id="KW-0238">DNA-binding</keyword>
<evidence type="ECO:0000256" key="2">
    <source>
        <dbReference type="ARBA" id="ARBA00023125"/>
    </source>
</evidence>
<dbReference type="EMBL" id="JAHHHD010000069">
    <property type="protein sequence ID" value="MBW4662344.1"/>
    <property type="molecule type" value="Genomic_DNA"/>
</dbReference>
<keyword evidence="3" id="KW-0804">Transcription</keyword>
<dbReference type="Proteomes" id="UP000757435">
    <property type="component" value="Unassembled WGS sequence"/>
</dbReference>
<dbReference type="PROSITE" id="PS50949">
    <property type="entry name" value="HTH_GNTR"/>
    <property type="match status" value="1"/>
</dbReference>
<evidence type="ECO:0000313" key="6">
    <source>
        <dbReference type="Proteomes" id="UP000757435"/>
    </source>
</evidence>
<dbReference type="SMART" id="SM00895">
    <property type="entry name" value="FCD"/>
    <property type="match status" value="1"/>
</dbReference>
<dbReference type="InterPro" id="IPR036390">
    <property type="entry name" value="WH_DNA-bd_sf"/>
</dbReference>
<dbReference type="InterPro" id="IPR036388">
    <property type="entry name" value="WH-like_DNA-bd_sf"/>
</dbReference>
<dbReference type="InterPro" id="IPR011711">
    <property type="entry name" value="GntR_C"/>
</dbReference>
<evidence type="ECO:0000313" key="5">
    <source>
        <dbReference type="EMBL" id="MBW4662344.1"/>
    </source>
</evidence>
<organism evidence="5 6">
    <name type="scientific">Drouetiella hepatica Uher 2000/2452</name>
    <dbReference type="NCBI Taxonomy" id="904376"/>
    <lineage>
        <taxon>Bacteria</taxon>
        <taxon>Bacillati</taxon>
        <taxon>Cyanobacteriota</taxon>
        <taxon>Cyanophyceae</taxon>
        <taxon>Oculatellales</taxon>
        <taxon>Oculatellaceae</taxon>
        <taxon>Drouetiella</taxon>
    </lineage>
</organism>
<sequence length="249" mass="28940">MPLSKRHLRHSQSILKQTYQRLKTSILLGELASGQRLVELQLAEQFQISRTPVREALRLLQHDHLAVIDDRGIVRVASISAAAATELYHCRMALEELAIREACQNATHEDLHELQYTMHQAEKLIESDHTQFVPQTHADNQLQMLHYRLLDLDYQFHRLLARSSGNACLMTFLDQIFDKMLMLRIQTIKHNSNVLEIRLEHHPIYEALVQRNVEAGVQAIREHLMASKYRVIREVEHIQQAIEQSQLGQ</sequence>
<dbReference type="Gene3D" id="1.20.120.530">
    <property type="entry name" value="GntR ligand-binding domain-like"/>
    <property type="match status" value="1"/>
</dbReference>
<evidence type="ECO:0000256" key="3">
    <source>
        <dbReference type="ARBA" id="ARBA00023163"/>
    </source>
</evidence>
<protein>
    <submittedName>
        <fullName evidence="5">GntR family transcriptional regulator</fullName>
    </submittedName>
</protein>
<dbReference type="Gene3D" id="1.10.10.10">
    <property type="entry name" value="Winged helix-like DNA-binding domain superfamily/Winged helix DNA-binding domain"/>
    <property type="match status" value="1"/>
</dbReference>
<accession>A0A951UQV0</accession>
<dbReference type="InterPro" id="IPR000524">
    <property type="entry name" value="Tscrpt_reg_HTH_GntR"/>
</dbReference>
<feature type="domain" description="HTH gntR-type" evidence="4">
    <location>
        <begin position="12"/>
        <end position="79"/>
    </location>
</feature>